<accession>S4H0A7</accession>
<dbReference type="AlphaFoldDB" id="S4H0A7"/>
<feature type="non-terminal residue" evidence="7">
    <location>
        <position position="167"/>
    </location>
</feature>
<dbReference type="SUPFAM" id="SSF52440">
    <property type="entry name" value="PreATP-grasp domain"/>
    <property type="match status" value="1"/>
</dbReference>
<dbReference type="GO" id="GO:0004075">
    <property type="term" value="F:biotin carboxylase activity"/>
    <property type="evidence" value="ECO:0007669"/>
    <property type="project" value="UniProtKB-EC"/>
</dbReference>
<dbReference type="SUPFAM" id="SSF56059">
    <property type="entry name" value="Glutathione synthetase ATP-binding domain-like"/>
    <property type="match status" value="1"/>
</dbReference>
<dbReference type="PROSITE" id="PS50979">
    <property type="entry name" value="BC"/>
    <property type="match status" value="1"/>
</dbReference>
<reference evidence="7 8" key="1">
    <citation type="submission" date="2013-06" db="EMBL/GenBank/DDBJ databases">
        <authorList>
            <person name="Weinstock G."/>
            <person name="Sodergren E."/>
            <person name="Lobos E.A."/>
            <person name="Fulton L."/>
            <person name="Fulton R."/>
            <person name="Courtney L."/>
            <person name="Fronick C."/>
            <person name="O'Laughlin M."/>
            <person name="Godfrey J."/>
            <person name="Wilson R.M."/>
            <person name="Miner T."/>
            <person name="Farmer C."/>
            <person name="Delehaunty K."/>
            <person name="Cordes M."/>
            <person name="Minx P."/>
            <person name="Tomlinson C."/>
            <person name="Chen J."/>
            <person name="Wollam A."/>
            <person name="Pepin K.H."/>
            <person name="Bhonagiri V."/>
            <person name="Zhang X."/>
            <person name="Warren W."/>
            <person name="Mitreva M."/>
            <person name="Mardis E.R."/>
            <person name="Wilson R.K."/>
        </authorList>
    </citation>
    <scope>NUCLEOTIDE SEQUENCE [LARGE SCALE GENOMIC DNA]</scope>
    <source>
        <strain evidence="7 8">JCP8108</strain>
    </source>
</reference>
<gene>
    <name evidence="7" type="ORF">HMPREF1581_00400</name>
</gene>
<evidence type="ECO:0000256" key="2">
    <source>
        <dbReference type="ARBA" id="ARBA00022598"/>
    </source>
</evidence>
<dbReference type="EMBL" id="ATJJ01000015">
    <property type="protein sequence ID" value="EPI49044.1"/>
    <property type="molecule type" value="Genomic_DNA"/>
</dbReference>
<dbReference type="Pfam" id="PF02786">
    <property type="entry name" value="CPSase_L_D2"/>
    <property type="match status" value="1"/>
</dbReference>
<protein>
    <recommendedName>
        <fullName evidence="1">biotin carboxylase</fullName>
        <ecNumber evidence="1">6.3.4.14</ecNumber>
    </recommendedName>
</protein>
<evidence type="ECO:0000313" key="7">
    <source>
        <dbReference type="EMBL" id="EPI49044.1"/>
    </source>
</evidence>
<dbReference type="Gene3D" id="3.30.470.20">
    <property type="entry name" value="ATP-grasp fold, B domain"/>
    <property type="match status" value="1"/>
</dbReference>
<evidence type="ECO:0000256" key="4">
    <source>
        <dbReference type="ARBA" id="ARBA00022840"/>
    </source>
</evidence>
<organism evidence="7 8">
    <name type="scientific">Gardnerella vaginalis JCP8108</name>
    <dbReference type="NCBI Taxonomy" id="1261066"/>
    <lineage>
        <taxon>Bacteria</taxon>
        <taxon>Bacillati</taxon>
        <taxon>Actinomycetota</taxon>
        <taxon>Actinomycetes</taxon>
        <taxon>Bifidobacteriales</taxon>
        <taxon>Bifidobacteriaceae</taxon>
        <taxon>Gardnerella</taxon>
    </lineage>
</organism>
<sequence>MVTNIKKILVANRGEIALRVIRTAQEMGIQTVAIYAASDRQAQYVEMADEAYALSGDTYRDTYLNEDAIIDILHKSGADAVHPGYGFLSEVASFAQKVIDAGAVWIGPKPEALIDLGDKITARRVATRAKVPPVPGISEPVKDIRELLTFAQTHGYPVMIDRKSTRL</sequence>
<dbReference type="InterPro" id="IPR005479">
    <property type="entry name" value="CPAse_ATP-bd"/>
</dbReference>
<evidence type="ECO:0000313" key="8">
    <source>
        <dbReference type="Proteomes" id="UP000014521"/>
    </source>
</evidence>
<name>S4H0A7_GARVA</name>
<dbReference type="Proteomes" id="UP000014521">
    <property type="component" value="Unassembled WGS sequence"/>
</dbReference>
<dbReference type="InterPro" id="IPR050856">
    <property type="entry name" value="Biotin_carboxylase_complex"/>
</dbReference>
<keyword evidence="4" id="KW-0067">ATP-binding</keyword>
<dbReference type="InterPro" id="IPR011764">
    <property type="entry name" value="Biotin_carboxylation_dom"/>
</dbReference>
<dbReference type="GO" id="GO:0005524">
    <property type="term" value="F:ATP binding"/>
    <property type="evidence" value="ECO:0007669"/>
    <property type="project" value="UniProtKB-KW"/>
</dbReference>
<proteinExistence type="predicted"/>
<dbReference type="EC" id="6.3.4.14" evidence="1"/>
<dbReference type="FunFam" id="3.40.50.20:FF:000010">
    <property type="entry name" value="Propionyl-CoA carboxylase subunit alpha"/>
    <property type="match status" value="1"/>
</dbReference>
<evidence type="ECO:0000256" key="1">
    <source>
        <dbReference type="ARBA" id="ARBA00013263"/>
    </source>
</evidence>
<comment type="caution">
    <text evidence="7">The sequence shown here is derived from an EMBL/GenBank/DDBJ whole genome shotgun (WGS) entry which is preliminary data.</text>
</comment>
<dbReference type="InterPro" id="IPR016185">
    <property type="entry name" value="PreATP-grasp_dom_sf"/>
</dbReference>
<evidence type="ECO:0000256" key="5">
    <source>
        <dbReference type="ARBA" id="ARBA00023267"/>
    </source>
</evidence>
<dbReference type="InterPro" id="IPR005481">
    <property type="entry name" value="BC-like_N"/>
</dbReference>
<keyword evidence="5" id="KW-0092">Biotin</keyword>
<dbReference type="HOGENOM" id="CLU_000395_3_5_11"/>
<evidence type="ECO:0000256" key="3">
    <source>
        <dbReference type="ARBA" id="ARBA00022741"/>
    </source>
</evidence>
<keyword evidence="2" id="KW-0436">Ligase</keyword>
<dbReference type="PANTHER" id="PTHR18866:SF33">
    <property type="entry name" value="METHYLCROTONOYL-COA CARBOXYLASE SUBUNIT ALPHA, MITOCHONDRIAL-RELATED"/>
    <property type="match status" value="1"/>
</dbReference>
<dbReference type="PANTHER" id="PTHR18866">
    <property type="entry name" value="CARBOXYLASE:PYRUVATE/ACETYL-COA/PROPIONYL-COA CARBOXYLASE"/>
    <property type="match status" value="1"/>
</dbReference>
<keyword evidence="3" id="KW-0547">Nucleotide-binding</keyword>
<feature type="domain" description="Biotin carboxylation" evidence="6">
    <location>
        <begin position="4"/>
        <end position="167"/>
    </location>
</feature>
<evidence type="ECO:0000259" key="6">
    <source>
        <dbReference type="PROSITE" id="PS50979"/>
    </source>
</evidence>
<dbReference type="Pfam" id="PF00289">
    <property type="entry name" value="Biotin_carb_N"/>
    <property type="match status" value="1"/>
</dbReference>